<sequence>MFNRIRVVTMLMMVLGVFALLQLVSGGLLFSSLQHNQQGFVISNELRQQQSELTSTWDLMLQTRINLSRSAARMMMDASNQQSSAKRIYSRMQKRPSHRRRRTTPISKT</sequence>
<dbReference type="PRINTS" id="PR00260">
    <property type="entry name" value="CHEMTRNSDUCR"/>
</dbReference>
<dbReference type="CDD" id="cd19407">
    <property type="entry name" value="Tar_Tsr_sensor"/>
    <property type="match status" value="1"/>
</dbReference>
<dbReference type="Proteomes" id="UP000255509">
    <property type="component" value="Unassembled WGS sequence"/>
</dbReference>
<organism evidence="9 10">
    <name type="scientific">Salmonella enterica I</name>
    <dbReference type="NCBI Taxonomy" id="59201"/>
    <lineage>
        <taxon>Bacteria</taxon>
        <taxon>Pseudomonadati</taxon>
        <taxon>Pseudomonadota</taxon>
        <taxon>Gammaproteobacteria</taxon>
        <taxon>Enterobacterales</taxon>
        <taxon>Enterobacteriaceae</taxon>
        <taxon>Salmonella</taxon>
    </lineage>
</organism>
<evidence type="ECO:0000256" key="1">
    <source>
        <dbReference type="ARBA" id="ARBA00004236"/>
    </source>
</evidence>
<dbReference type="Pfam" id="PF02203">
    <property type="entry name" value="TarH"/>
    <property type="match status" value="1"/>
</dbReference>
<dbReference type="InterPro" id="IPR003122">
    <property type="entry name" value="Tar_rcpt_lig-bd"/>
</dbReference>
<evidence type="ECO:0000313" key="9">
    <source>
        <dbReference type="EMBL" id="SUH15203.1"/>
    </source>
</evidence>
<keyword evidence="3" id="KW-0812">Transmembrane</keyword>
<evidence type="ECO:0000256" key="4">
    <source>
        <dbReference type="ARBA" id="ARBA00022989"/>
    </source>
</evidence>
<evidence type="ECO:0000256" key="3">
    <source>
        <dbReference type="ARBA" id="ARBA00022692"/>
    </source>
</evidence>
<feature type="compositionally biased region" description="Basic residues" evidence="7">
    <location>
        <begin position="88"/>
        <end position="103"/>
    </location>
</feature>
<keyword evidence="5" id="KW-0472">Membrane</keyword>
<keyword evidence="2" id="KW-1003">Cell membrane</keyword>
<dbReference type="GO" id="GO:0005886">
    <property type="term" value="C:plasma membrane"/>
    <property type="evidence" value="ECO:0007669"/>
    <property type="project" value="UniProtKB-SubCell"/>
</dbReference>
<dbReference type="GO" id="GO:0004888">
    <property type="term" value="F:transmembrane signaling receptor activity"/>
    <property type="evidence" value="ECO:0007669"/>
    <property type="project" value="InterPro"/>
</dbReference>
<dbReference type="AlphaFoldDB" id="A0A379W8J4"/>
<evidence type="ECO:0000256" key="6">
    <source>
        <dbReference type="ARBA" id="ARBA00023224"/>
    </source>
</evidence>
<reference evidence="9 10" key="1">
    <citation type="submission" date="2018-06" db="EMBL/GenBank/DDBJ databases">
        <authorList>
            <consortium name="Pathogen Informatics"/>
            <person name="Doyle S."/>
        </authorList>
    </citation>
    <scope>NUCLEOTIDE SEQUENCE [LARGE SCALE GENOMIC DNA]</scope>
    <source>
        <strain evidence="9 10">NCTC8258</strain>
    </source>
</reference>
<feature type="region of interest" description="Disordered" evidence="7">
    <location>
        <begin position="76"/>
        <end position="109"/>
    </location>
</feature>
<gene>
    <name evidence="9" type="primary">cheM_1</name>
    <name evidence="9" type="ORF">NCTC8258_02921</name>
</gene>
<evidence type="ECO:0000256" key="2">
    <source>
        <dbReference type="ARBA" id="ARBA00022475"/>
    </source>
</evidence>
<dbReference type="GO" id="GO:0006935">
    <property type="term" value="P:chemotaxis"/>
    <property type="evidence" value="ECO:0007669"/>
    <property type="project" value="InterPro"/>
</dbReference>
<dbReference type="Gene3D" id="1.20.120.30">
    <property type="entry name" value="Aspartate receptor, ligand-binding domain"/>
    <property type="match status" value="1"/>
</dbReference>
<accession>A0A379W8J4</accession>
<evidence type="ECO:0000256" key="5">
    <source>
        <dbReference type="ARBA" id="ARBA00023136"/>
    </source>
</evidence>
<dbReference type="GO" id="GO:0007165">
    <property type="term" value="P:signal transduction"/>
    <property type="evidence" value="ECO:0007669"/>
    <property type="project" value="UniProtKB-KW"/>
</dbReference>
<name>A0A379W8J4_SALET</name>
<keyword evidence="9" id="KW-0675">Receptor</keyword>
<proteinExistence type="predicted"/>
<evidence type="ECO:0000256" key="7">
    <source>
        <dbReference type="SAM" id="MobiDB-lite"/>
    </source>
</evidence>
<keyword evidence="6" id="KW-0807">Transducer</keyword>
<dbReference type="SUPFAM" id="SSF47170">
    <property type="entry name" value="Aspartate receptor, ligand-binding domain"/>
    <property type="match status" value="1"/>
</dbReference>
<keyword evidence="4" id="KW-1133">Transmembrane helix</keyword>
<dbReference type="EMBL" id="UGXS01000004">
    <property type="protein sequence ID" value="SUH15203.1"/>
    <property type="molecule type" value="Genomic_DNA"/>
</dbReference>
<evidence type="ECO:0000313" key="10">
    <source>
        <dbReference type="Proteomes" id="UP000255509"/>
    </source>
</evidence>
<comment type="subcellular location">
    <subcellularLocation>
        <location evidence="1">Cell membrane</location>
    </subcellularLocation>
</comment>
<dbReference type="InterPro" id="IPR004090">
    <property type="entry name" value="Chemotax_Me-accpt_rcpt"/>
</dbReference>
<protein>
    <submittedName>
        <fullName evidence="9">Methyl accepting chemotaxis protein II, aspartate sensor-receptor</fullName>
    </submittedName>
</protein>
<evidence type="ECO:0000259" key="8">
    <source>
        <dbReference type="Pfam" id="PF02203"/>
    </source>
</evidence>
<dbReference type="InterPro" id="IPR035440">
    <property type="entry name" value="4HB_MCP_dom_sf"/>
</dbReference>
<feature type="domain" description="Chemotaxis methyl-accepting receptor Tar-related ligand-binding" evidence="8">
    <location>
        <begin position="1"/>
        <end position="86"/>
    </location>
</feature>